<dbReference type="Pfam" id="PF02880">
    <property type="entry name" value="PGM_PMM_III"/>
    <property type="match status" value="1"/>
</dbReference>
<dbReference type="PANTHER" id="PTHR43771:SF1">
    <property type="entry name" value="PHOSPHOMANNOMUTASE"/>
    <property type="match status" value="1"/>
</dbReference>
<dbReference type="CDD" id="cd03089">
    <property type="entry name" value="PMM_PGM"/>
    <property type="match status" value="1"/>
</dbReference>
<evidence type="ECO:0000313" key="17">
    <source>
        <dbReference type="Proteomes" id="UP000242642"/>
    </source>
</evidence>
<accession>A0A1I0AFJ9</accession>
<evidence type="ECO:0000259" key="13">
    <source>
        <dbReference type="Pfam" id="PF02878"/>
    </source>
</evidence>
<evidence type="ECO:0000256" key="9">
    <source>
        <dbReference type="ARBA" id="ARBA00022842"/>
    </source>
</evidence>
<organism evidence="16 17">
    <name type="scientific">Thorsellia anophelis DSM 18579</name>
    <dbReference type="NCBI Taxonomy" id="1123402"/>
    <lineage>
        <taxon>Bacteria</taxon>
        <taxon>Pseudomonadati</taxon>
        <taxon>Pseudomonadota</taxon>
        <taxon>Gammaproteobacteria</taxon>
        <taxon>Enterobacterales</taxon>
        <taxon>Thorselliaceae</taxon>
        <taxon>Thorsellia</taxon>
    </lineage>
</organism>
<dbReference type="EC" id="5.4.2.8" evidence="5"/>
<dbReference type="Pfam" id="PF02879">
    <property type="entry name" value="PGM_PMM_II"/>
    <property type="match status" value="1"/>
</dbReference>
<evidence type="ECO:0000259" key="14">
    <source>
        <dbReference type="Pfam" id="PF02879"/>
    </source>
</evidence>
<dbReference type="OrthoDB" id="9803322at2"/>
<evidence type="ECO:0000256" key="10">
    <source>
        <dbReference type="ARBA" id="ARBA00023235"/>
    </source>
</evidence>
<feature type="domain" description="Alpha-D-phosphohexomutase alpha/beta/alpha" evidence="14">
    <location>
        <begin position="150"/>
        <end position="255"/>
    </location>
</feature>
<evidence type="ECO:0000256" key="2">
    <source>
        <dbReference type="ARBA" id="ARBA00001946"/>
    </source>
</evidence>
<reference evidence="17" key="1">
    <citation type="submission" date="2016-10" db="EMBL/GenBank/DDBJ databases">
        <authorList>
            <person name="Varghese N."/>
            <person name="Submissions S."/>
        </authorList>
    </citation>
    <scope>NUCLEOTIDE SEQUENCE [LARGE SCALE GENOMIC DNA]</scope>
    <source>
        <strain evidence="17">DSM 18579</strain>
    </source>
</reference>
<dbReference type="Pfam" id="PF02878">
    <property type="entry name" value="PGM_PMM_I"/>
    <property type="match status" value="1"/>
</dbReference>
<dbReference type="InterPro" id="IPR005843">
    <property type="entry name" value="A-D-PHexomutase_C"/>
</dbReference>
<evidence type="ECO:0000256" key="8">
    <source>
        <dbReference type="ARBA" id="ARBA00022723"/>
    </source>
</evidence>
<dbReference type="PANTHER" id="PTHR43771">
    <property type="entry name" value="PHOSPHOMANNOMUTASE"/>
    <property type="match status" value="1"/>
</dbReference>
<name>A0A1I0AFJ9_9GAMM</name>
<dbReference type="InterPro" id="IPR005846">
    <property type="entry name" value="A-D-PHexomutase_a/b/a-III"/>
</dbReference>
<dbReference type="RefSeq" id="WP_093318194.1">
    <property type="nucleotide sequence ID" value="NZ_FOHV01000005.1"/>
</dbReference>
<dbReference type="Gene3D" id="3.30.310.50">
    <property type="entry name" value="Alpha-D-phosphohexomutase, C-terminal domain"/>
    <property type="match status" value="1"/>
</dbReference>
<dbReference type="Proteomes" id="UP000242642">
    <property type="component" value="Unassembled WGS sequence"/>
</dbReference>
<comment type="cofactor">
    <cofactor evidence="2">
        <name>Mg(2+)</name>
        <dbReference type="ChEBI" id="CHEBI:18420"/>
    </cofactor>
</comment>
<keyword evidence="7" id="KW-0597">Phosphoprotein</keyword>
<evidence type="ECO:0000256" key="11">
    <source>
        <dbReference type="RuleBase" id="RU004326"/>
    </source>
</evidence>
<protein>
    <recommendedName>
        <fullName evidence="6">Phosphomannomutase</fullName>
        <ecNumber evidence="5">5.4.2.8</ecNumber>
    </recommendedName>
</protein>
<keyword evidence="8 11" id="KW-0479">Metal-binding</keyword>
<comment type="similarity">
    <text evidence="4 11">Belongs to the phosphohexose mutase family.</text>
</comment>
<dbReference type="PRINTS" id="PR00509">
    <property type="entry name" value="PGMPMM"/>
</dbReference>
<dbReference type="InterPro" id="IPR005844">
    <property type="entry name" value="A-D-PHexomutase_a/b/a-I"/>
</dbReference>
<evidence type="ECO:0000256" key="6">
    <source>
        <dbReference type="ARBA" id="ARBA00021706"/>
    </source>
</evidence>
<dbReference type="InterPro" id="IPR016055">
    <property type="entry name" value="A-D-PHexomutase_a/b/a-I/II/III"/>
</dbReference>
<dbReference type="InterPro" id="IPR005841">
    <property type="entry name" value="Alpha-D-phosphohexomutase_SF"/>
</dbReference>
<evidence type="ECO:0000256" key="5">
    <source>
        <dbReference type="ARBA" id="ARBA00012730"/>
    </source>
</evidence>
<dbReference type="GO" id="GO:0005975">
    <property type="term" value="P:carbohydrate metabolic process"/>
    <property type="evidence" value="ECO:0007669"/>
    <property type="project" value="InterPro"/>
</dbReference>
<dbReference type="InterPro" id="IPR005845">
    <property type="entry name" value="A-D-PHexomutase_a/b/a-II"/>
</dbReference>
<feature type="domain" description="Alpha-D-phosphohexomutase C-terminal" evidence="12">
    <location>
        <begin position="376"/>
        <end position="443"/>
    </location>
</feature>
<sequence length="455" mass="50858">MDKLSCFKSYDIRGKIGIELDELLIEKIGFAFATQFRTKNVVVGGDARATSELFKKALIRGLNKAGSHAIDLGMTGTEEIYFATRHLQTDGGIQVTASHNPINYNGLKIVLKNSHPLSNDNGLLDIKAMISSIELPTSYEPSITQSTNKKDYITHILSYLDLTSIKPLRIVVNAGNGAAGPVVDALEAELSSKNIPIELIKIHNEPDSSFPNGIPNPLLVENRAPTSKAIIEHKADFGVAWDGDFDRCFLFDENGQFIEGYYIVGLLAQYFLLNSQSKEKIIHDPRLYWNTKDICESYHGIAIESKTGHAFLKDIMRKENAVYGGEMSAHHYFRDFGYCDSGMIPWLLVVGLLSKTTGSLSHLVEERINLYPSSGEINQTVKNPKLILEQIEEHFKEKAIKIDHTDGLSIEFEAWRFNLRESNTEPLLRLNVESRGDIQLMKTATDKLLSLINLS</sequence>
<dbReference type="Gene3D" id="3.40.120.10">
    <property type="entry name" value="Alpha-D-Glucose-1,6-Bisphosphate, subunit A, domain 3"/>
    <property type="match status" value="3"/>
</dbReference>
<keyword evidence="10" id="KW-0413">Isomerase</keyword>
<dbReference type="PROSITE" id="PS00710">
    <property type="entry name" value="PGM_PMM"/>
    <property type="match status" value="1"/>
</dbReference>
<evidence type="ECO:0000256" key="7">
    <source>
        <dbReference type="ARBA" id="ARBA00022553"/>
    </source>
</evidence>
<dbReference type="GO" id="GO:0004615">
    <property type="term" value="F:phosphomannomutase activity"/>
    <property type="evidence" value="ECO:0007669"/>
    <property type="project" value="UniProtKB-EC"/>
</dbReference>
<feature type="domain" description="Alpha-D-phosphohexomutase alpha/beta/alpha" evidence="13">
    <location>
        <begin position="7"/>
        <end position="130"/>
    </location>
</feature>
<dbReference type="InterPro" id="IPR016066">
    <property type="entry name" value="A-D-PHexomutase_CS"/>
</dbReference>
<dbReference type="SUPFAM" id="SSF53738">
    <property type="entry name" value="Phosphoglucomutase, first 3 domains"/>
    <property type="match status" value="3"/>
</dbReference>
<dbReference type="EMBL" id="FOHV01000005">
    <property type="protein sequence ID" value="SES93021.1"/>
    <property type="molecule type" value="Genomic_DNA"/>
</dbReference>
<evidence type="ECO:0000256" key="3">
    <source>
        <dbReference type="ARBA" id="ARBA00004699"/>
    </source>
</evidence>
<comment type="catalytic activity">
    <reaction evidence="1">
        <text>alpha-D-mannose 1-phosphate = D-mannose 6-phosphate</text>
        <dbReference type="Rhea" id="RHEA:11140"/>
        <dbReference type="ChEBI" id="CHEBI:58409"/>
        <dbReference type="ChEBI" id="CHEBI:58735"/>
        <dbReference type="EC" id="5.4.2.8"/>
    </reaction>
</comment>
<proteinExistence type="inferred from homology"/>
<dbReference type="InterPro" id="IPR036900">
    <property type="entry name" value="A-D-PHexomutase_C_sf"/>
</dbReference>
<dbReference type="SUPFAM" id="SSF55957">
    <property type="entry name" value="Phosphoglucomutase, C-terminal domain"/>
    <property type="match status" value="1"/>
</dbReference>
<feature type="domain" description="Alpha-D-phosphohexomutase alpha/beta/alpha" evidence="15">
    <location>
        <begin position="260"/>
        <end position="371"/>
    </location>
</feature>
<comment type="pathway">
    <text evidence="3">Nucleotide-sugar biosynthesis; GDP-alpha-D-mannose biosynthesis; alpha-D-mannose 1-phosphate from D-fructose 6-phosphate: step 2/2.</text>
</comment>
<evidence type="ECO:0000259" key="12">
    <source>
        <dbReference type="Pfam" id="PF00408"/>
    </source>
</evidence>
<dbReference type="STRING" id="1123402.SAMN02583745_00935"/>
<evidence type="ECO:0000256" key="4">
    <source>
        <dbReference type="ARBA" id="ARBA00010231"/>
    </source>
</evidence>
<evidence type="ECO:0000259" key="15">
    <source>
        <dbReference type="Pfam" id="PF02880"/>
    </source>
</evidence>
<dbReference type="Pfam" id="PF00408">
    <property type="entry name" value="PGM_PMM_IV"/>
    <property type="match status" value="1"/>
</dbReference>
<evidence type="ECO:0000313" key="16">
    <source>
        <dbReference type="EMBL" id="SES93021.1"/>
    </source>
</evidence>
<keyword evidence="17" id="KW-1185">Reference proteome</keyword>
<dbReference type="GO" id="GO:0000287">
    <property type="term" value="F:magnesium ion binding"/>
    <property type="evidence" value="ECO:0007669"/>
    <property type="project" value="InterPro"/>
</dbReference>
<keyword evidence="9 11" id="KW-0460">Magnesium</keyword>
<gene>
    <name evidence="16" type="ORF">SAMN02583745_00935</name>
</gene>
<dbReference type="AlphaFoldDB" id="A0A1I0AFJ9"/>
<evidence type="ECO:0000256" key="1">
    <source>
        <dbReference type="ARBA" id="ARBA00000586"/>
    </source>
</evidence>